<evidence type="ECO:0000313" key="1">
    <source>
        <dbReference type="EMBL" id="KAI0066204.1"/>
    </source>
</evidence>
<proteinExistence type="predicted"/>
<name>A0ACB8TBC0_9AGAM</name>
<organism evidence="1 2">
    <name type="scientific">Artomyces pyxidatus</name>
    <dbReference type="NCBI Taxonomy" id="48021"/>
    <lineage>
        <taxon>Eukaryota</taxon>
        <taxon>Fungi</taxon>
        <taxon>Dikarya</taxon>
        <taxon>Basidiomycota</taxon>
        <taxon>Agaricomycotina</taxon>
        <taxon>Agaricomycetes</taxon>
        <taxon>Russulales</taxon>
        <taxon>Auriscalpiaceae</taxon>
        <taxon>Artomyces</taxon>
    </lineage>
</organism>
<protein>
    <submittedName>
        <fullName evidence="1">STE3-domain-containing protein</fullName>
    </submittedName>
</protein>
<comment type="caution">
    <text evidence="1">The sequence shown here is derived from an EMBL/GenBank/DDBJ whole genome shotgun (WGS) entry which is preliminary data.</text>
</comment>
<dbReference type="Proteomes" id="UP000814140">
    <property type="component" value="Unassembled WGS sequence"/>
</dbReference>
<sequence length="386" mass="43554">MGDPMNTTFIVFAYIGIVLALIPFYWHYKAGNTGTCIYMFWAFLGCLSSGVNAVVWNGNWGDHAPVWCDITTHISVAGNTAIPASGLCITRHLYLIATNTVRSKRREVITDLCVGLGLPILNVALSYIVQGQRYLIYEYVGCWAAIITTQPTYPLFYAWPVVIGLVSAGYGLATMWTLLRHRRDIKSVAGETAMETFRMNKSLYTRLMILCCVDVTLTLPIATYFIYGSTKNAYQPWVSWAYLHSGFSHIYTIPAAEWRASTQSWAVMELSRWMNPFNAIVFFLLFGLAQEANRHYTLAFNVAKRVGMSWKESSARRFSRSYPTALPVSHVDNGTQREGGRVSFVDIVQSRSRVTLDEDEKEVKDGNDGTNVRRLDAPWDDLHLEV</sequence>
<keyword evidence="2" id="KW-1185">Reference proteome</keyword>
<reference evidence="1" key="1">
    <citation type="submission" date="2021-03" db="EMBL/GenBank/DDBJ databases">
        <authorList>
            <consortium name="DOE Joint Genome Institute"/>
            <person name="Ahrendt S."/>
            <person name="Looney B.P."/>
            <person name="Miyauchi S."/>
            <person name="Morin E."/>
            <person name="Drula E."/>
            <person name="Courty P.E."/>
            <person name="Chicoki N."/>
            <person name="Fauchery L."/>
            <person name="Kohler A."/>
            <person name="Kuo A."/>
            <person name="Labutti K."/>
            <person name="Pangilinan J."/>
            <person name="Lipzen A."/>
            <person name="Riley R."/>
            <person name="Andreopoulos W."/>
            <person name="He G."/>
            <person name="Johnson J."/>
            <person name="Barry K.W."/>
            <person name="Grigoriev I.V."/>
            <person name="Nagy L."/>
            <person name="Hibbett D."/>
            <person name="Henrissat B."/>
            <person name="Matheny P.B."/>
            <person name="Labbe J."/>
            <person name="Martin F."/>
        </authorList>
    </citation>
    <scope>NUCLEOTIDE SEQUENCE</scope>
    <source>
        <strain evidence="1">HHB10654</strain>
    </source>
</reference>
<accession>A0ACB8TBC0</accession>
<dbReference type="EMBL" id="MU277193">
    <property type="protein sequence ID" value="KAI0066204.1"/>
    <property type="molecule type" value="Genomic_DNA"/>
</dbReference>
<evidence type="ECO:0000313" key="2">
    <source>
        <dbReference type="Proteomes" id="UP000814140"/>
    </source>
</evidence>
<reference evidence="1" key="2">
    <citation type="journal article" date="2022" name="New Phytol.">
        <title>Evolutionary transition to the ectomycorrhizal habit in the genomes of a hyperdiverse lineage of mushroom-forming fungi.</title>
        <authorList>
            <person name="Looney B."/>
            <person name="Miyauchi S."/>
            <person name="Morin E."/>
            <person name="Drula E."/>
            <person name="Courty P.E."/>
            <person name="Kohler A."/>
            <person name="Kuo A."/>
            <person name="LaButti K."/>
            <person name="Pangilinan J."/>
            <person name="Lipzen A."/>
            <person name="Riley R."/>
            <person name="Andreopoulos W."/>
            <person name="He G."/>
            <person name="Johnson J."/>
            <person name="Nolan M."/>
            <person name="Tritt A."/>
            <person name="Barry K.W."/>
            <person name="Grigoriev I.V."/>
            <person name="Nagy L.G."/>
            <person name="Hibbett D."/>
            <person name="Henrissat B."/>
            <person name="Matheny P.B."/>
            <person name="Labbe J."/>
            <person name="Martin F.M."/>
        </authorList>
    </citation>
    <scope>NUCLEOTIDE SEQUENCE</scope>
    <source>
        <strain evidence="1">HHB10654</strain>
    </source>
</reference>
<gene>
    <name evidence="1" type="ORF">BV25DRAFT_1912980</name>
</gene>